<evidence type="ECO:0000313" key="3">
    <source>
        <dbReference type="Proteomes" id="UP000299102"/>
    </source>
</evidence>
<reference evidence="2 3" key="1">
    <citation type="journal article" date="2019" name="Commun. Biol.">
        <title>The bagworm genome reveals a unique fibroin gene that provides high tensile strength.</title>
        <authorList>
            <person name="Kono N."/>
            <person name="Nakamura H."/>
            <person name="Ohtoshi R."/>
            <person name="Tomita M."/>
            <person name="Numata K."/>
            <person name="Arakawa K."/>
        </authorList>
    </citation>
    <scope>NUCLEOTIDE SEQUENCE [LARGE SCALE GENOMIC DNA]</scope>
</reference>
<name>A0A4C1XGG5_EUMVA</name>
<evidence type="ECO:0000313" key="2">
    <source>
        <dbReference type="EMBL" id="GBP61295.1"/>
    </source>
</evidence>
<gene>
    <name evidence="2" type="ORF">EVAR_53207_1</name>
</gene>
<protein>
    <submittedName>
        <fullName evidence="2">Uncharacterized protein</fullName>
    </submittedName>
</protein>
<comment type="caution">
    <text evidence="2">The sequence shown here is derived from an EMBL/GenBank/DDBJ whole genome shotgun (WGS) entry which is preliminary data.</text>
</comment>
<dbReference type="Proteomes" id="UP000299102">
    <property type="component" value="Unassembled WGS sequence"/>
</dbReference>
<organism evidence="2 3">
    <name type="scientific">Eumeta variegata</name>
    <name type="common">Bagworm moth</name>
    <name type="synonym">Eumeta japonica</name>
    <dbReference type="NCBI Taxonomy" id="151549"/>
    <lineage>
        <taxon>Eukaryota</taxon>
        <taxon>Metazoa</taxon>
        <taxon>Ecdysozoa</taxon>
        <taxon>Arthropoda</taxon>
        <taxon>Hexapoda</taxon>
        <taxon>Insecta</taxon>
        <taxon>Pterygota</taxon>
        <taxon>Neoptera</taxon>
        <taxon>Endopterygota</taxon>
        <taxon>Lepidoptera</taxon>
        <taxon>Glossata</taxon>
        <taxon>Ditrysia</taxon>
        <taxon>Tineoidea</taxon>
        <taxon>Psychidae</taxon>
        <taxon>Oiketicinae</taxon>
        <taxon>Eumeta</taxon>
    </lineage>
</organism>
<keyword evidence="3" id="KW-1185">Reference proteome</keyword>
<proteinExistence type="predicted"/>
<sequence>MRMRADQNYSQRNIAQRQIKDFLCLRRFVKCGQCNSCEIRSPDETVRTRGGRGWSAHGGGGPGTEAPPLPAERLCISSPDPTLVAAYRHRIIWTRPFNKVPGHRVGLHRAICIGSCGRGLNGRPRGGRPVRAGDVTWHTRRPPLLEVS</sequence>
<evidence type="ECO:0000256" key="1">
    <source>
        <dbReference type="SAM" id="MobiDB-lite"/>
    </source>
</evidence>
<accession>A0A4C1XGG5</accession>
<dbReference type="EMBL" id="BGZK01000810">
    <property type="protein sequence ID" value="GBP61295.1"/>
    <property type="molecule type" value="Genomic_DNA"/>
</dbReference>
<feature type="region of interest" description="Disordered" evidence="1">
    <location>
        <begin position="44"/>
        <end position="68"/>
    </location>
</feature>
<feature type="compositionally biased region" description="Gly residues" evidence="1">
    <location>
        <begin position="51"/>
        <end position="63"/>
    </location>
</feature>
<dbReference type="AlphaFoldDB" id="A0A4C1XGG5"/>